<dbReference type="EMBL" id="NVMX01000272">
    <property type="protein sequence ID" value="PDZ94062.1"/>
    <property type="molecule type" value="Genomic_DNA"/>
</dbReference>
<evidence type="ECO:0000313" key="4">
    <source>
        <dbReference type="Proteomes" id="UP000219922"/>
    </source>
</evidence>
<dbReference type="Proteomes" id="UP000219922">
    <property type="component" value="Unassembled WGS sequence"/>
</dbReference>
<dbReference type="GO" id="GO:0003677">
    <property type="term" value="F:DNA binding"/>
    <property type="evidence" value="ECO:0007669"/>
    <property type="project" value="InterPro"/>
</dbReference>
<reference evidence="3 4" key="1">
    <citation type="submission" date="2017-09" db="EMBL/GenBank/DDBJ databases">
        <title>Large-scale bioinformatics analysis of Bacillus genomes uncovers conserved roles of natural products in bacterial physiology.</title>
        <authorList>
            <consortium name="Agbiome Team Llc"/>
            <person name="Bleich R.M."/>
            <person name="Grubbs K.J."/>
            <person name="Santa Maria K.C."/>
            <person name="Allen S.E."/>
            <person name="Farag S."/>
            <person name="Shank E.A."/>
            <person name="Bowers A."/>
        </authorList>
    </citation>
    <scope>NUCLEOTIDE SEQUENCE [LARGE SCALE GENOMIC DNA]</scope>
    <source>
        <strain evidence="3 4">AFS092789</strain>
    </source>
</reference>
<proteinExistence type="predicted"/>
<sequence length="78" mass="9429">MSEFNRYELVHLIAQRAKEKEIRGRNPLQQEDYMPTINKIKERKNFVKEAHDEILQELKNGTFKINRETLQENTKIEN</sequence>
<protein>
    <recommendedName>
        <fullName evidence="5">DNA-directed RNA polymerase subunit omega</fullName>
    </recommendedName>
</protein>
<gene>
    <name evidence="3" type="ORF">CON36_35825</name>
</gene>
<name>A0A9X6SRY9_BACCE</name>
<evidence type="ECO:0008006" key="5">
    <source>
        <dbReference type="Google" id="ProtNLM"/>
    </source>
</evidence>
<comment type="caution">
    <text evidence="3">The sequence shown here is derived from an EMBL/GenBank/DDBJ whole genome shotgun (WGS) entry which is preliminary data.</text>
</comment>
<accession>A0A9X6SRY9</accession>
<keyword evidence="1" id="KW-0240">DNA-directed RNA polymerase</keyword>
<dbReference type="AlphaFoldDB" id="A0A9X6SRY9"/>
<dbReference type="GO" id="GO:0003899">
    <property type="term" value="F:DNA-directed RNA polymerase activity"/>
    <property type="evidence" value="ECO:0007669"/>
    <property type="project" value="InterPro"/>
</dbReference>
<keyword evidence="2" id="KW-0804">Transcription</keyword>
<dbReference type="GO" id="GO:0006351">
    <property type="term" value="P:DNA-templated transcription"/>
    <property type="evidence" value="ECO:0007669"/>
    <property type="project" value="InterPro"/>
</dbReference>
<organism evidence="3 4">
    <name type="scientific">Bacillus cereus</name>
    <dbReference type="NCBI Taxonomy" id="1396"/>
    <lineage>
        <taxon>Bacteria</taxon>
        <taxon>Bacillati</taxon>
        <taxon>Bacillota</taxon>
        <taxon>Bacilli</taxon>
        <taxon>Bacillales</taxon>
        <taxon>Bacillaceae</taxon>
        <taxon>Bacillus</taxon>
        <taxon>Bacillus cereus group</taxon>
    </lineage>
</organism>
<dbReference type="GO" id="GO:0000428">
    <property type="term" value="C:DNA-directed RNA polymerase complex"/>
    <property type="evidence" value="ECO:0007669"/>
    <property type="project" value="UniProtKB-KW"/>
</dbReference>
<dbReference type="RefSeq" id="WP_098007339.1">
    <property type="nucleotide sequence ID" value="NZ_NUJB01000041.1"/>
</dbReference>
<dbReference type="InterPro" id="IPR036161">
    <property type="entry name" value="RPB6/omega-like_sf"/>
</dbReference>
<evidence type="ECO:0000313" key="3">
    <source>
        <dbReference type="EMBL" id="PDZ94062.1"/>
    </source>
</evidence>
<dbReference type="SUPFAM" id="SSF63562">
    <property type="entry name" value="RPB6/omega subunit-like"/>
    <property type="match status" value="1"/>
</dbReference>
<evidence type="ECO:0000256" key="1">
    <source>
        <dbReference type="ARBA" id="ARBA00022478"/>
    </source>
</evidence>
<evidence type="ECO:0000256" key="2">
    <source>
        <dbReference type="ARBA" id="ARBA00023163"/>
    </source>
</evidence>